<evidence type="ECO:0000313" key="2">
    <source>
        <dbReference type="Proteomes" id="UP000197535"/>
    </source>
</evidence>
<accession>A0A254TK96</accession>
<organism evidence="1 2">
    <name type="scientific">Noviherbaspirillum denitrificans</name>
    <dbReference type="NCBI Taxonomy" id="1968433"/>
    <lineage>
        <taxon>Bacteria</taxon>
        <taxon>Pseudomonadati</taxon>
        <taxon>Pseudomonadota</taxon>
        <taxon>Betaproteobacteria</taxon>
        <taxon>Burkholderiales</taxon>
        <taxon>Oxalobacteraceae</taxon>
        <taxon>Noviherbaspirillum</taxon>
    </lineage>
</organism>
<dbReference type="AlphaFoldDB" id="A0A254TK96"/>
<keyword evidence="2" id="KW-1185">Reference proteome</keyword>
<proteinExistence type="predicted"/>
<comment type="caution">
    <text evidence="1">The sequence shown here is derived from an EMBL/GenBank/DDBJ whole genome shotgun (WGS) entry which is preliminary data.</text>
</comment>
<reference evidence="1 2" key="1">
    <citation type="submission" date="2016-02" db="EMBL/GenBank/DDBJ databases">
        <authorList>
            <person name="Wen L."/>
            <person name="He K."/>
            <person name="Yang H."/>
        </authorList>
    </citation>
    <scope>NUCLEOTIDE SEQUENCE [LARGE SCALE GENOMIC DNA]</scope>
    <source>
        <strain evidence="1 2">TSA40</strain>
    </source>
</reference>
<dbReference type="EMBL" id="LSTO01000001">
    <property type="protein sequence ID" value="OWW22994.1"/>
    <property type="molecule type" value="Genomic_DNA"/>
</dbReference>
<protein>
    <submittedName>
        <fullName evidence="1">Uncharacterized protein</fullName>
    </submittedName>
</protein>
<name>A0A254TK96_9BURK</name>
<evidence type="ECO:0000313" key="1">
    <source>
        <dbReference type="EMBL" id="OWW22994.1"/>
    </source>
</evidence>
<sequence length="296" mass="31730">MTQALPALADPLEFSFGVIAQPRASTGDGNEALQTAIAETDADNLAFVSVQGIKPASTACTDKVYLRQKSLLDDARNGVIVSLAASDWARCPPESGKSSAVGRLGRLRDLFFFDDFSLGASRIPVTRQSTIAKFRGFPENARWHIGDIMFATLNLPSNNNNYVVDAGRNSEFEDRLVANRDWLNRVFTYAQREKAAGIVLFSDSNPLAPPRQSGTSRDGFAETRKLLSGLAGKYSGKILVVHGLAAASPSASAIAWQGNVAFLSVPAGWVKVNVSSRQGQLFSLAPHTAQGSEGNR</sequence>
<dbReference type="Proteomes" id="UP000197535">
    <property type="component" value="Unassembled WGS sequence"/>
</dbReference>
<gene>
    <name evidence="1" type="ORF">AYR66_21765</name>
</gene>